<accession>A0A975GSE0</accession>
<dbReference type="RefSeq" id="WP_207679511.1">
    <property type="nucleotide sequence ID" value="NZ_CP061800.1"/>
</dbReference>
<protein>
    <submittedName>
        <fullName evidence="1">Uncharacterized protein</fullName>
    </submittedName>
</protein>
<reference evidence="1" key="1">
    <citation type="journal article" date="2021" name="Microb. Physiol.">
        <title>Proteogenomic Insights into the Physiology of Marine, Sulfate-Reducing, Filamentous Desulfonema limicola and Desulfonema magnum.</title>
        <authorList>
            <person name="Schnaars V."/>
            <person name="Wohlbrand L."/>
            <person name="Scheve S."/>
            <person name="Hinrichs C."/>
            <person name="Reinhardt R."/>
            <person name="Rabus R."/>
        </authorList>
    </citation>
    <scope>NUCLEOTIDE SEQUENCE</scope>
    <source>
        <strain evidence="1">4be13</strain>
    </source>
</reference>
<organism evidence="1 2">
    <name type="scientific">Desulfonema magnum</name>
    <dbReference type="NCBI Taxonomy" id="45655"/>
    <lineage>
        <taxon>Bacteria</taxon>
        <taxon>Pseudomonadati</taxon>
        <taxon>Thermodesulfobacteriota</taxon>
        <taxon>Desulfobacteria</taxon>
        <taxon>Desulfobacterales</taxon>
        <taxon>Desulfococcaceae</taxon>
        <taxon>Desulfonema</taxon>
    </lineage>
</organism>
<evidence type="ECO:0000313" key="1">
    <source>
        <dbReference type="EMBL" id="QTA91934.1"/>
    </source>
</evidence>
<evidence type="ECO:0000313" key="2">
    <source>
        <dbReference type="Proteomes" id="UP000663722"/>
    </source>
</evidence>
<gene>
    <name evidence="1" type="ORF">dnm_080070</name>
</gene>
<dbReference type="KEGG" id="dmm:dnm_080070"/>
<dbReference type="EMBL" id="CP061800">
    <property type="protein sequence ID" value="QTA91934.1"/>
    <property type="molecule type" value="Genomic_DNA"/>
</dbReference>
<dbReference type="Proteomes" id="UP000663722">
    <property type="component" value="Chromosome"/>
</dbReference>
<proteinExistence type="predicted"/>
<dbReference type="AlphaFoldDB" id="A0A975GSE0"/>
<keyword evidence="2" id="KW-1185">Reference proteome</keyword>
<name>A0A975GSE0_9BACT</name>
<sequence>MNKYFIKKMKDEKKRTDRDRFERVESFQNTNSFVSFRYSYKSVSSSGGKTHIKARQERFENGRFESEEFEGTTDGDMCNNAVNDIQNRIFNQISNFFKPMSFFLPFAGTEDKKKKGRK</sequence>